<evidence type="ECO:0000313" key="2">
    <source>
        <dbReference type="Proteomes" id="UP001212997"/>
    </source>
</evidence>
<protein>
    <submittedName>
        <fullName evidence="1">Uncharacterized protein</fullName>
    </submittedName>
</protein>
<proteinExistence type="predicted"/>
<keyword evidence="2" id="KW-1185">Reference proteome</keyword>
<accession>A0AAD5YH09</accession>
<dbReference type="EMBL" id="JANAWD010000321">
    <property type="protein sequence ID" value="KAJ3481433.1"/>
    <property type="molecule type" value="Genomic_DNA"/>
</dbReference>
<organism evidence="1 2">
    <name type="scientific">Meripilus lineatus</name>
    <dbReference type="NCBI Taxonomy" id="2056292"/>
    <lineage>
        <taxon>Eukaryota</taxon>
        <taxon>Fungi</taxon>
        <taxon>Dikarya</taxon>
        <taxon>Basidiomycota</taxon>
        <taxon>Agaricomycotina</taxon>
        <taxon>Agaricomycetes</taxon>
        <taxon>Polyporales</taxon>
        <taxon>Meripilaceae</taxon>
        <taxon>Meripilus</taxon>
    </lineage>
</organism>
<evidence type="ECO:0000313" key="1">
    <source>
        <dbReference type="EMBL" id="KAJ3481433.1"/>
    </source>
</evidence>
<name>A0AAD5YH09_9APHY</name>
<comment type="caution">
    <text evidence="1">The sequence shown here is derived from an EMBL/GenBank/DDBJ whole genome shotgun (WGS) entry which is preliminary data.</text>
</comment>
<sequence length="336" mass="38815">MSGLLSLALEFIEITDYDLHHFSSQMPGVVQLRNLRGFRITMDNDASMVALLARIRVPHNARMSFRFRARPESYWLTPSLGEECIGVLDDFLASNLIGDMTPFRTVYLSTPDYDHDSGLVALWHNEPASKWPHYLSRYAPMDRKPDLMVSLSIWAAQATEPLRILCDHLPLSEVHAISVSTPHQVSKSSLWHGVLRRMKETRLLHLSMRQTMGIVYFLRALSKRSDMCPSLLFPQLERLVLSDVPIFPTLSPRDRRDYPNQMVFWLRKRVDRGLKVPMLEFKSVLNLTRSDIDEFRGCAEEIMWDGTGRIARHGYFEVEDQDDIEPYIFLDSSEAT</sequence>
<dbReference type="AlphaFoldDB" id="A0AAD5YH09"/>
<reference evidence="1" key="1">
    <citation type="submission" date="2022-07" db="EMBL/GenBank/DDBJ databases">
        <title>Genome Sequence of Physisporinus lineatus.</title>
        <authorList>
            <person name="Buettner E."/>
        </authorList>
    </citation>
    <scope>NUCLEOTIDE SEQUENCE</scope>
    <source>
        <strain evidence="1">VT162</strain>
    </source>
</reference>
<gene>
    <name evidence="1" type="ORF">NLI96_g7653</name>
</gene>
<dbReference type="Proteomes" id="UP001212997">
    <property type="component" value="Unassembled WGS sequence"/>
</dbReference>